<proteinExistence type="predicted"/>
<gene>
    <name evidence="1" type="ORF">SVIM_LOCUS141906</name>
</gene>
<protein>
    <submittedName>
        <fullName evidence="1">Uncharacterized protein</fullName>
    </submittedName>
</protein>
<dbReference type="EMBL" id="CAADRP010000791">
    <property type="protein sequence ID" value="VFU32458.1"/>
    <property type="molecule type" value="Genomic_DNA"/>
</dbReference>
<organism evidence="1">
    <name type="scientific">Salix viminalis</name>
    <name type="common">Common osier</name>
    <name type="synonym">Basket willow</name>
    <dbReference type="NCBI Taxonomy" id="40686"/>
    <lineage>
        <taxon>Eukaryota</taxon>
        <taxon>Viridiplantae</taxon>
        <taxon>Streptophyta</taxon>
        <taxon>Embryophyta</taxon>
        <taxon>Tracheophyta</taxon>
        <taxon>Spermatophyta</taxon>
        <taxon>Magnoliopsida</taxon>
        <taxon>eudicotyledons</taxon>
        <taxon>Gunneridae</taxon>
        <taxon>Pentapetalae</taxon>
        <taxon>rosids</taxon>
        <taxon>fabids</taxon>
        <taxon>Malpighiales</taxon>
        <taxon>Salicaceae</taxon>
        <taxon>Saliceae</taxon>
        <taxon>Salix</taxon>
    </lineage>
</organism>
<reference evidence="1" key="1">
    <citation type="submission" date="2019-03" db="EMBL/GenBank/DDBJ databases">
        <authorList>
            <person name="Mank J."/>
            <person name="Almeida P."/>
        </authorList>
    </citation>
    <scope>NUCLEOTIDE SEQUENCE</scope>
    <source>
        <strain evidence="1">78183</strain>
    </source>
</reference>
<sequence length="109" mass="12778">MEKIIGGTRSDERVMGKESISSEFKLPKLRDLNLADLPELKSICNAKLICDSLEVIAARRIWIYPEEWWESTVEWEHPNAKDVLRPFVWVEARKREAHMLSRRTLVSDL</sequence>
<accession>A0A6N2KUZ3</accession>
<evidence type="ECO:0000313" key="1">
    <source>
        <dbReference type="EMBL" id="VFU32458.1"/>
    </source>
</evidence>
<dbReference type="AlphaFoldDB" id="A0A6N2KUZ3"/>
<name>A0A6N2KUZ3_SALVM</name>